<comment type="caution">
    <text evidence="4">The sequence shown here is derived from an EMBL/GenBank/DDBJ whole genome shotgun (WGS) entry which is preliminary data.</text>
</comment>
<feature type="domain" description="Glycoside-hydrolase family GH114 TIM-barrel" evidence="3">
    <location>
        <begin position="115"/>
        <end position="337"/>
    </location>
</feature>
<name>A0A1Y2EYS4_9FUNG</name>
<dbReference type="InterPro" id="IPR017853">
    <property type="entry name" value="GH"/>
</dbReference>
<sequence length="346" mass="39841">MKVKTVIKTKKRTIKAFPPFRTKRLPSFSRWVNATIKKTTKKIPTTTIRKIYTTTTKKIPTTTIRKINTTTTKKIPTTTIKKITTTKTIVATNNAVPVNSATNNNQIYQPKPGTKFQWQLSNCEKVNTSIDADVFDIDLFETPASKIRELKNKGKKVICYFSGGTIESWRDDAEDFLNKGVVLEEMEDWEDENWLNINSSKLKPLIQKRFNMAVEKGCDGVEIDNVDGYTFDENDFTYNQQLKFNKWLSEEAHKRNLSIGLKNDMDQIKDLLPHFDWALNEECYEYGECEKYKPFIQANKAVFGVSYITGSKKIADACKKANELKLDYQIKNINLDASRIDCSVYK</sequence>
<reference evidence="4 5" key="1">
    <citation type="submission" date="2016-08" db="EMBL/GenBank/DDBJ databases">
        <title>A Parts List for Fungal Cellulosomes Revealed by Comparative Genomics.</title>
        <authorList>
            <consortium name="DOE Joint Genome Institute"/>
            <person name="Haitjema C.H."/>
            <person name="Gilmore S.P."/>
            <person name="Henske J.K."/>
            <person name="Solomon K.V."/>
            <person name="De Groot R."/>
            <person name="Kuo A."/>
            <person name="Mondo S.J."/>
            <person name="Salamov A.A."/>
            <person name="Labutti K."/>
            <person name="Zhao Z."/>
            <person name="Chiniquy J."/>
            <person name="Barry K."/>
            <person name="Brewer H.M."/>
            <person name="Purvine S.O."/>
            <person name="Wright A.T."/>
            <person name="Boxma B."/>
            <person name="Van Alen T."/>
            <person name="Hackstein J.H."/>
            <person name="Baker S.E."/>
            <person name="Grigoriev I.V."/>
            <person name="O'Malley M.A."/>
        </authorList>
    </citation>
    <scope>NUCLEOTIDE SEQUENCE [LARGE SCALE GENOMIC DNA]</scope>
    <source>
        <strain evidence="4 5">G1</strain>
    </source>
</reference>
<evidence type="ECO:0000256" key="2">
    <source>
        <dbReference type="ARBA" id="ARBA00012755"/>
    </source>
</evidence>
<dbReference type="Pfam" id="PF03537">
    <property type="entry name" value="Glyco_hydro_114"/>
    <property type="match status" value="1"/>
</dbReference>
<dbReference type="SUPFAM" id="SSF51445">
    <property type="entry name" value="(Trans)glycosidases"/>
    <property type="match status" value="1"/>
</dbReference>
<dbReference type="Proteomes" id="UP000193920">
    <property type="component" value="Unassembled WGS sequence"/>
</dbReference>
<dbReference type="PANTHER" id="PTHR35273:SF2">
    <property type="entry name" value="ALPHA-GALACTOSIDASE"/>
    <property type="match status" value="1"/>
</dbReference>
<organism evidence="4 5">
    <name type="scientific">Neocallimastix californiae</name>
    <dbReference type="NCBI Taxonomy" id="1754190"/>
    <lineage>
        <taxon>Eukaryota</taxon>
        <taxon>Fungi</taxon>
        <taxon>Fungi incertae sedis</taxon>
        <taxon>Chytridiomycota</taxon>
        <taxon>Chytridiomycota incertae sedis</taxon>
        <taxon>Neocallimastigomycetes</taxon>
        <taxon>Neocallimastigales</taxon>
        <taxon>Neocallimastigaceae</taxon>
        <taxon>Neocallimastix</taxon>
    </lineage>
</organism>
<proteinExistence type="predicted"/>
<evidence type="ECO:0000259" key="3">
    <source>
        <dbReference type="Pfam" id="PF03537"/>
    </source>
</evidence>
<dbReference type="GO" id="GO:0004557">
    <property type="term" value="F:alpha-galactosidase activity"/>
    <property type="evidence" value="ECO:0007669"/>
    <property type="project" value="UniProtKB-EC"/>
</dbReference>
<protein>
    <recommendedName>
        <fullName evidence="2">alpha-galactosidase</fullName>
        <ecNumber evidence="2">3.2.1.22</ecNumber>
    </recommendedName>
</protein>
<evidence type="ECO:0000256" key="1">
    <source>
        <dbReference type="ARBA" id="ARBA00001255"/>
    </source>
</evidence>
<accession>A0A1Y2EYS4</accession>
<dbReference type="InterPro" id="IPR013785">
    <property type="entry name" value="Aldolase_TIM"/>
</dbReference>
<dbReference type="InterPro" id="IPR004352">
    <property type="entry name" value="GH114_TIM-barrel"/>
</dbReference>
<gene>
    <name evidence="4" type="ORF">LY90DRAFT_400214</name>
</gene>
<dbReference type="OrthoDB" id="2108802at2759"/>
<dbReference type="Gene3D" id="3.20.20.70">
    <property type="entry name" value="Aldolase class I"/>
    <property type="match status" value="1"/>
</dbReference>
<dbReference type="EC" id="3.2.1.22" evidence="2"/>
<evidence type="ECO:0000313" key="5">
    <source>
        <dbReference type="Proteomes" id="UP000193920"/>
    </source>
</evidence>
<dbReference type="PANTHER" id="PTHR35273">
    <property type="entry name" value="ALPHA-1,4 POLYGALACTOSAMINIDASE, PUTATIVE (AFU_ORTHOLOGUE AFUA_3G07890)-RELATED"/>
    <property type="match status" value="1"/>
</dbReference>
<comment type="catalytic activity">
    <reaction evidence="1">
        <text>Hydrolysis of terminal, non-reducing alpha-D-galactose residues in alpha-D-galactosides, including galactose oligosaccharides, galactomannans and galactolipids.</text>
        <dbReference type="EC" id="3.2.1.22"/>
    </reaction>
</comment>
<dbReference type="AlphaFoldDB" id="A0A1Y2EYS4"/>
<keyword evidence="5" id="KW-1185">Reference proteome</keyword>
<dbReference type="STRING" id="1754190.A0A1Y2EYS4"/>
<evidence type="ECO:0000313" key="4">
    <source>
        <dbReference type="EMBL" id="ORY76733.1"/>
    </source>
</evidence>
<dbReference type="EMBL" id="MCOG01000021">
    <property type="protein sequence ID" value="ORY76733.1"/>
    <property type="molecule type" value="Genomic_DNA"/>
</dbReference>